<dbReference type="Proteomes" id="UP000010802">
    <property type="component" value="Chromosome"/>
</dbReference>
<evidence type="ECO:0000313" key="2">
    <source>
        <dbReference type="Proteomes" id="UP000010802"/>
    </source>
</evidence>
<dbReference type="EMBL" id="HF563609">
    <property type="protein sequence ID" value="CDI40694.1"/>
    <property type="molecule type" value="Genomic_DNA"/>
</dbReference>
<reference evidence="2" key="1">
    <citation type="journal article" date="2013" name="Genome Announc.">
        <title>First genome sequence of a syntrophic acetate-oxidizing bacterium, Tepidanaerobacter acetatoxydans strain Re1.</title>
        <authorList>
            <person name="Manzoor S."/>
            <person name="Bongcam-Rudloff E."/>
            <person name="Schnurer A."/>
            <person name="Muller B."/>
        </authorList>
    </citation>
    <scope>NUCLEOTIDE SEQUENCE [LARGE SCALE GENOMIC DNA]</scope>
    <source>
        <strain evidence="2">Re1</strain>
    </source>
</reference>
<accession>U4QJ42</accession>
<dbReference type="HOGENOM" id="CLU_2977738_0_0_9"/>
<dbReference type="AlphaFoldDB" id="U4QJ42"/>
<sequence length="58" mass="6669">MERLVLPFIFICDIAINNITTYNVNFVHIFFIFILQLVLQNSAGESIVILNNSQLNQV</sequence>
<keyword evidence="2" id="KW-1185">Reference proteome</keyword>
<organism evidence="1 2">
    <name type="scientific">Tepidanaerobacter acetatoxydans (strain DSM 21804 / JCM 16047 / Re1)</name>
    <dbReference type="NCBI Taxonomy" id="1209989"/>
    <lineage>
        <taxon>Bacteria</taxon>
        <taxon>Bacillati</taxon>
        <taxon>Bacillota</taxon>
        <taxon>Clostridia</taxon>
        <taxon>Thermosediminibacterales</taxon>
        <taxon>Tepidanaerobacteraceae</taxon>
        <taxon>Tepidanaerobacter</taxon>
    </lineage>
</organism>
<name>U4QJ42_TEPAE</name>
<proteinExistence type="predicted"/>
<protein>
    <submittedName>
        <fullName evidence="1">Uncharacterized protein</fullName>
    </submittedName>
</protein>
<evidence type="ECO:0000313" key="1">
    <source>
        <dbReference type="EMBL" id="CDI40694.1"/>
    </source>
</evidence>
<dbReference type="KEGG" id="tae:TepiRe1_1447"/>
<gene>
    <name evidence="1" type="ordered locus">TEPIRE1_1447</name>
</gene>